<dbReference type="Pfam" id="PF13472">
    <property type="entry name" value="Lipase_GDSL_2"/>
    <property type="match status" value="1"/>
</dbReference>
<dbReference type="SUPFAM" id="SSF52266">
    <property type="entry name" value="SGNH hydrolase"/>
    <property type="match status" value="1"/>
</dbReference>
<dbReference type="InterPro" id="IPR051532">
    <property type="entry name" value="Ester_Hydrolysis_Enzymes"/>
</dbReference>
<dbReference type="Gene3D" id="3.40.50.1110">
    <property type="entry name" value="SGNH hydrolase"/>
    <property type="match status" value="1"/>
</dbReference>
<feature type="domain" description="SGNH hydrolase-type esterase" evidence="1">
    <location>
        <begin position="20"/>
        <end position="178"/>
    </location>
</feature>
<gene>
    <name evidence="2" type="ORF">RED65_11690</name>
</gene>
<dbReference type="CDD" id="cd01822">
    <property type="entry name" value="Lysophospholipase_L1_like"/>
    <property type="match status" value="1"/>
</dbReference>
<keyword evidence="3" id="KW-1185">Reference proteome</keyword>
<evidence type="ECO:0000313" key="3">
    <source>
        <dbReference type="Proteomes" id="UP000004263"/>
    </source>
</evidence>
<dbReference type="GO" id="GO:0006629">
    <property type="term" value="P:lipid metabolic process"/>
    <property type="evidence" value="ECO:0007669"/>
    <property type="project" value="InterPro"/>
</dbReference>
<dbReference type="STRING" id="207949.RED65_11690"/>
<dbReference type="GO" id="GO:0004622">
    <property type="term" value="F:phosphatidylcholine lysophospholipase activity"/>
    <property type="evidence" value="ECO:0007669"/>
    <property type="project" value="TreeGrafter"/>
</dbReference>
<dbReference type="Proteomes" id="UP000004263">
    <property type="component" value="Unassembled WGS sequence"/>
</dbReference>
<evidence type="ECO:0000259" key="1">
    <source>
        <dbReference type="Pfam" id="PF13472"/>
    </source>
</evidence>
<dbReference type="EMBL" id="AAQH01000011">
    <property type="protein sequence ID" value="EAT12001.1"/>
    <property type="molecule type" value="Genomic_DNA"/>
</dbReference>
<proteinExistence type="predicted"/>
<accession>Q1N150</accession>
<sequence length="196" mass="21471">MTLFFLASATVWSASDKILVLGDSLSAGYGIKVQESWPKLLDSKLETEDQNYKVHNASISGQTTSEGLRQIDELLSLTSPKLVILELGANDGLRGLSISAMKSNLNSMIDKSQLAGAKVLLLGIQVPTNYGPRYGQMFKQAFADVAEQQGVAFIPFMLKPLMNNKDKYVQDDGLHPNAIAQPVILDYLWPEIEALL</sequence>
<reference evidence="2 3" key="1">
    <citation type="submission" date="2006-03" db="EMBL/GenBank/DDBJ databases">
        <authorList>
            <person name="Pinhassi J."/>
            <person name="Pedros-Alio C."/>
            <person name="Ferriera S."/>
            <person name="Johnson J."/>
            <person name="Kravitz S."/>
            <person name="Halpern A."/>
            <person name="Remington K."/>
            <person name="Beeson K."/>
            <person name="Tran B."/>
            <person name="Rogers Y.-H."/>
            <person name="Friedman R."/>
            <person name="Venter J.C."/>
        </authorList>
    </citation>
    <scope>NUCLEOTIDE SEQUENCE [LARGE SCALE GENOMIC DNA]</scope>
    <source>
        <strain evidence="2 3">RED65</strain>
    </source>
</reference>
<dbReference type="PROSITE" id="PS01098">
    <property type="entry name" value="LIPASE_GDSL_SER"/>
    <property type="match status" value="1"/>
</dbReference>
<dbReference type="InterPro" id="IPR036514">
    <property type="entry name" value="SGNH_hydro_sf"/>
</dbReference>
<dbReference type="HOGENOM" id="CLU_051180_3_0_6"/>
<dbReference type="PANTHER" id="PTHR30383">
    <property type="entry name" value="THIOESTERASE 1/PROTEASE 1/LYSOPHOSPHOLIPASE L1"/>
    <property type="match status" value="1"/>
</dbReference>
<protein>
    <submittedName>
        <fullName evidence="2">Arylesterase</fullName>
    </submittedName>
</protein>
<dbReference type="AlphaFoldDB" id="Q1N150"/>
<evidence type="ECO:0000313" key="2">
    <source>
        <dbReference type="EMBL" id="EAT12001.1"/>
    </source>
</evidence>
<organism evidence="2 3">
    <name type="scientific">Bermanella marisrubri</name>
    <dbReference type="NCBI Taxonomy" id="207949"/>
    <lineage>
        <taxon>Bacteria</taxon>
        <taxon>Pseudomonadati</taxon>
        <taxon>Pseudomonadota</taxon>
        <taxon>Gammaproteobacteria</taxon>
        <taxon>Oceanospirillales</taxon>
        <taxon>Oceanospirillaceae</taxon>
        <taxon>Bermanella</taxon>
    </lineage>
</organism>
<name>Q1N150_9GAMM</name>
<dbReference type="InterPro" id="IPR013830">
    <property type="entry name" value="SGNH_hydro"/>
</dbReference>
<comment type="caution">
    <text evidence="2">The sequence shown here is derived from an EMBL/GenBank/DDBJ whole genome shotgun (WGS) entry which is preliminary data.</text>
</comment>
<dbReference type="InterPro" id="IPR008265">
    <property type="entry name" value="Lipase_GDSL_AS"/>
</dbReference>
<dbReference type="PANTHER" id="PTHR30383:SF24">
    <property type="entry name" value="THIOESTERASE 1_PROTEASE 1_LYSOPHOSPHOLIPASE L1"/>
    <property type="match status" value="1"/>
</dbReference>